<evidence type="ECO:0000313" key="2">
    <source>
        <dbReference type="Proteomes" id="UP000000851"/>
    </source>
</evidence>
<organism evidence="1 2">
    <name type="scientific">Catenulispora acidiphila (strain DSM 44928 / JCM 14897 / NBRC 102108 / NRRL B-24433 / ID139908)</name>
    <dbReference type="NCBI Taxonomy" id="479433"/>
    <lineage>
        <taxon>Bacteria</taxon>
        <taxon>Bacillati</taxon>
        <taxon>Actinomycetota</taxon>
        <taxon>Actinomycetes</taxon>
        <taxon>Catenulisporales</taxon>
        <taxon>Catenulisporaceae</taxon>
        <taxon>Catenulispora</taxon>
    </lineage>
</organism>
<dbReference type="HOGENOM" id="CLU_119510_0_0_11"/>
<proteinExistence type="predicted"/>
<dbReference type="InParanoid" id="C7Q3S2"/>
<keyword evidence="2" id="KW-1185">Reference proteome</keyword>
<protein>
    <submittedName>
        <fullName evidence="1">Uncharacterized protein</fullName>
    </submittedName>
</protein>
<dbReference type="AlphaFoldDB" id="C7Q3S2"/>
<accession>C7Q3S2</accession>
<dbReference type="eggNOG" id="ENOG5032WPP">
    <property type="taxonomic scope" value="Bacteria"/>
</dbReference>
<reference evidence="1 2" key="1">
    <citation type="journal article" date="2009" name="Stand. Genomic Sci.">
        <title>Complete genome sequence of Catenulispora acidiphila type strain (ID 139908).</title>
        <authorList>
            <person name="Copeland A."/>
            <person name="Lapidus A."/>
            <person name="Glavina Del Rio T."/>
            <person name="Nolan M."/>
            <person name="Lucas S."/>
            <person name="Chen F."/>
            <person name="Tice H."/>
            <person name="Cheng J.F."/>
            <person name="Bruce D."/>
            <person name="Goodwin L."/>
            <person name="Pitluck S."/>
            <person name="Mikhailova N."/>
            <person name="Pati A."/>
            <person name="Ivanova N."/>
            <person name="Mavromatis K."/>
            <person name="Chen A."/>
            <person name="Palaniappan K."/>
            <person name="Chain P."/>
            <person name="Land M."/>
            <person name="Hauser L."/>
            <person name="Chang Y.J."/>
            <person name="Jeffries C.D."/>
            <person name="Chertkov O."/>
            <person name="Brettin T."/>
            <person name="Detter J.C."/>
            <person name="Han C."/>
            <person name="Ali Z."/>
            <person name="Tindall B.J."/>
            <person name="Goker M."/>
            <person name="Bristow J."/>
            <person name="Eisen J.A."/>
            <person name="Markowitz V."/>
            <person name="Hugenholtz P."/>
            <person name="Kyrpides N.C."/>
            <person name="Klenk H.P."/>
        </authorList>
    </citation>
    <scope>NUCLEOTIDE SEQUENCE [LARGE SCALE GENOMIC DNA]</scope>
    <source>
        <strain evidence="2">DSM 44928 / JCM 14897 / NBRC 102108 / NRRL B-24433 / ID139908</strain>
    </source>
</reference>
<dbReference type="KEGG" id="cai:Caci_8867"/>
<evidence type="ECO:0000313" key="1">
    <source>
        <dbReference type="EMBL" id="ACU77680.1"/>
    </source>
</evidence>
<gene>
    <name evidence="1" type="ordered locus">Caci_8867</name>
</gene>
<dbReference type="EMBL" id="CP001700">
    <property type="protein sequence ID" value="ACU77680.1"/>
    <property type="molecule type" value="Genomic_DNA"/>
</dbReference>
<name>C7Q3S2_CATAD</name>
<dbReference type="Proteomes" id="UP000000851">
    <property type="component" value="Chromosome"/>
</dbReference>
<sequence>MLVDGLVEEEWIAFLRQWNADADQETALAEMVVSEPDHHDWRIVDAAYDRLTCHECGERLSRGPVGCSACDLAHGFRYAAIESDRPGALPGNEHGVRVNVSVVRRPHVTSEGELLSRRLVLPLLLIGWLPTTDQAQHASALIKKAPSAERARVTERTIQAWIDQALSRPRP</sequence>
<dbReference type="RefSeq" id="WP_015797404.1">
    <property type="nucleotide sequence ID" value="NC_013131.1"/>
</dbReference>